<name>A0A6C0JK50_9ZZZZ</name>
<evidence type="ECO:0000313" key="1">
    <source>
        <dbReference type="EMBL" id="QHU04847.1"/>
    </source>
</evidence>
<reference evidence="1" key="1">
    <citation type="journal article" date="2020" name="Nature">
        <title>Giant virus diversity and host interactions through global metagenomics.</title>
        <authorList>
            <person name="Schulz F."/>
            <person name="Roux S."/>
            <person name="Paez-Espino D."/>
            <person name="Jungbluth S."/>
            <person name="Walsh D.A."/>
            <person name="Denef V.J."/>
            <person name="McMahon K.D."/>
            <person name="Konstantinidis K.T."/>
            <person name="Eloe-Fadrosh E.A."/>
            <person name="Kyrpides N.C."/>
            <person name="Woyke T."/>
        </authorList>
    </citation>
    <scope>NUCLEOTIDE SEQUENCE</scope>
    <source>
        <strain evidence="1">GVMAG-M-3300027708-5</strain>
    </source>
</reference>
<sequence>MDAYGIYQTDDAGARILACPVLINKEKRLNPSAPTSETEFPALSALSSGTGATWTQQITMKLPISIQEAKQNAAKQVKQLSWADKQQFLQRQEELYRAEMEEDMREDEFYYAQREWDRKQEAEIDEREAKRAFMSRQAAYQDEDDELDELDDMIWSAMMEAESHRS</sequence>
<dbReference type="AlphaFoldDB" id="A0A6C0JK50"/>
<dbReference type="EMBL" id="MN740404">
    <property type="protein sequence ID" value="QHU04847.1"/>
    <property type="molecule type" value="Genomic_DNA"/>
</dbReference>
<organism evidence="1">
    <name type="scientific">viral metagenome</name>
    <dbReference type="NCBI Taxonomy" id="1070528"/>
    <lineage>
        <taxon>unclassified sequences</taxon>
        <taxon>metagenomes</taxon>
        <taxon>organismal metagenomes</taxon>
    </lineage>
</organism>
<proteinExistence type="predicted"/>
<protein>
    <submittedName>
        <fullName evidence="1">Uncharacterized protein</fullName>
    </submittedName>
</protein>
<accession>A0A6C0JK50</accession>